<evidence type="ECO:0000256" key="8">
    <source>
        <dbReference type="SAM" id="Phobius"/>
    </source>
</evidence>
<protein>
    <submittedName>
        <fullName evidence="9">Uncharacterized protein</fullName>
    </submittedName>
</protein>
<keyword evidence="6 8" id="KW-1133">Transmembrane helix</keyword>
<dbReference type="RefSeq" id="WP_048387859.1">
    <property type="nucleotide sequence ID" value="NZ_CP011494.1"/>
</dbReference>
<dbReference type="PANTHER" id="PTHR30047">
    <property type="entry name" value="HIGH-AFFINITY CHOLINE TRANSPORT PROTEIN-RELATED"/>
    <property type="match status" value="1"/>
</dbReference>
<dbReference type="KEGG" id="mpq:ABA45_16175"/>
<organism evidence="9 10">
    <name type="scientific">Marinobacter psychrophilus</name>
    <dbReference type="NCBI Taxonomy" id="330734"/>
    <lineage>
        <taxon>Bacteria</taxon>
        <taxon>Pseudomonadati</taxon>
        <taxon>Pseudomonadota</taxon>
        <taxon>Gammaproteobacteria</taxon>
        <taxon>Pseudomonadales</taxon>
        <taxon>Marinobacteraceae</taxon>
        <taxon>Marinobacter</taxon>
    </lineage>
</organism>
<comment type="subcellular location">
    <subcellularLocation>
        <location evidence="1">Cell membrane</location>
        <topology evidence="1">Multi-pass membrane protein</topology>
    </subcellularLocation>
</comment>
<dbReference type="GO" id="GO:0022857">
    <property type="term" value="F:transmembrane transporter activity"/>
    <property type="evidence" value="ECO:0007669"/>
    <property type="project" value="InterPro"/>
</dbReference>
<name>A0A0H4IFS9_9GAMM</name>
<sequence length="120" mass="12907">MGAQQMNAGLNYLLGVEISTSTYILLIAVISVIAMISVITGVDRGIRVLSELNMRLTMVILGLFVVFDSTAYMLTGGLAALQTATIFAALPFSFILIMAIDGLFKSLFEGPLPWQVTLNC</sequence>
<evidence type="ECO:0000313" key="10">
    <source>
        <dbReference type="Proteomes" id="UP000036406"/>
    </source>
</evidence>
<evidence type="ECO:0000256" key="7">
    <source>
        <dbReference type="ARBA" id="ARBA00023136"/>
    </source>
</evidence>
<gene>
    <name evidence="9" type="ORF">ABA45_16175</name>
</gene>
<proteinExistence type="inferred from homology"/>
<keyword evidence="4" id="KW-1003">Cell membrane</keyword>
<dbReference type="InterPro" id="IPR000060">
    <property type="entry name" value="BCCT_transptr"/>
</dbReference>
<evidence type="ECO:0000256" key="6">
    <source>
        <dbReference type="ARBA" id="ARBA00022989"/>
    </source>
</evidence>
<keyword evidence="5 8" id="KW-0812">Transmembrane</keyword>
<dbReference type="STRING" id="330734.ABA45_16175"/>
<dbReference type="EMBL" id="CP011494">
    <property type="protein sequence ID" value="AKO53772.1"/>
    <property type="molecule type" value="Genomic_DNA"/>
</dbReference>
<evidence type="ECO:0000313" key="9">
    <source>
        <dbReference type="EMBL" id="AKO53772.1"/>
    </source>
</evidence>
<dbReference type="AlphaFoldDB" id="A0A0H4IFS9"/>
<keyword evidence="7 8" id="KW-0472">Membrane</keyword>
<accession>A0A0H4IFS9</accession>
<keyword evidence="3" id="KW-0813">Transport</keyword>
<comment type="similarity">
    <text evidence="2">Belongs to the BCCT transporter (TC 2.A.15) family.</text>
</comment>
<reference evidence="9 10" key="1">
    <citation type="submission" date="2015-05" db="EMBL/GenBank/DDBJ databases">
        <title>Complete genome of Marinobacter psychrophilus strain 20041T isolated from sea-ice of the Canadian Basin.</title>
        <authorList>
            <person name="Song L."/>
            <person name="Ren L."/>
            <person name="Yu Y."/>
            <person name="Wang X."/>
        </authorList>
    </citation>
    <scope>NUCLEOTIDE SEQUENCE [LARGE SCALE GENOMIC DNA]</scope>
    <source>
        <strain evidence="9 10">20041</strain>
    </source>
</reference>
<evidence type="ECO:0000256" key="5">
    <source>
        <dbReference type="ARBA" id="ARBA00022692"/>
    </source>
</evidence>
<dbReference type="PANTHER" id="PTHR30047:SF7">
    <property type="entry name" value="HIGH-AFFINITY CHOLINE TRANSPORT PROTEIN"/>
    <property type="match status" value="1"/>
</dbReference>
<evidence type="ECO:0000256" key="1">
    <source>
        <dbReference type="ARBA" id="ARBA00004651"/>
    </source>
</evidence>
<evidence type="ECO:0000256" key="4">
    <source>
        <dbReference type="ARBA" id="ARBA00022475"/>
    </source>
</evidence>
<dbReference type="GO" id="GO:0005886">
    <property type="term" value="C:plasma membrane"/>
    <property type="evidence" value="ECO:0007669"/>
    <property type="project" value="UniProtKB-SubCell"/>
</dbReference>
<dbReference type="Pfam" id="PF02028">
    <property type="entry name" value="BCCT"/>
    <property type="match status" value="1"/>
</dbReference>
<feature type="transmembrane region" description="Helical" evidence="8">
    <location>
        <begin position="54"/>
        <end position="74"/>
    </location>
</feature>
<evidence type="ECO:0000256" key="2">
    <source>
        <dbReference type="ARBA" id="ARBA00005658"/>
    </source>
</evidence>
<evidence type="ECO:0000256" key="3">
    <source>
        <dbReference type="ARBA" id="ARBA00022448"/>
    </source>
</evidence>
<feature type="transmembrane region" description="Helical" evidence="8">
    <location>
        <begin position="20"/>
        <end position="42"/>
    </location>
</feature>
<dbReference type="Proteomes" id="UP000036406">
    <property type="component" value="Chromosome"/>
</dbReference>
<dbReference type="PATRIC" id="fig|330734.3.peg.3405"/>
<feature type="transmembrane region" description="Helical" evidence="8">
    <location>
        <begin position="80"/>
        <end position="100"/>
    </location>
</feature>
<keyword evidence="10" id="KW-1185">Reference proteome</keyword>